<evidence type="ECO:0000313" key="5">
    <source>
        <dbReference type="Proteomes" id="UP001589833"/>
    </source>
</evidence>
<keyword evidence="5" id="KW-1185">Reference proteome</keyword>
<dbReference type="PROSITE" id="PS52050">
    <property type="entry name" value="WYL"/>
    <property type="match status" value="1"/>
</dbReference>
<dbReference type="InterPro" id="IPR051534">
    <property type="entry name" value="CBASS_pafABC_assoc_protein"/>
</dbReference>
<feature type="domain" description="WYL" evidence="2">
    <location>
        <begin position="143"/>
        <end position="209"/>
    </location>
</feature>
<reference evidence="4 5" key="1">
    <citation type="submission" date="2024-09" db="EMBL/GenBank/DDBJ databases">
        <authorList>
            <person name="Sun Q."/>
            <person name="Mori K."/>
        </authorList>
    </citation>
    <scope>NUCLEOTIDE SEQUENCE [LARGE SCALE GENOMIC DNA]</scope>
    <source>
        <strain evidence="4 5">NCAIM B.02301</strain>
    </source>
</reference>
<dbReference type="Proteomes" id="UP001589833">
    <property type="component" value="Unassembled WGS sequence"/>
</dbReference>
<dbReference type="Gene3D" id="1.10.10.10">
    <property type="entry name" value="Winged helix-like DNA-binding domain superfamily/Winged helix DNA-binding domain"/>
    <property type="match status" value="1"/>
</dbReference>
<evidence type="ECO:0000259" key="2">
    <source>
        <dbReference type="Pfam" id="PF13280"/>
    </source>
</evidence>
<dbReference type="Pfam" id="PF13280">
    <property type="entry name" value="WYL"/>
    <property type="match status" value="1"/>
</dbReference>
<evidence type="ECO:0000313" key="4">
    <source>
        <dbReference type="EMBL" id="MFC0560921.1"/>
    </source>
</evidence>
<dbReference type="RefSeq" id="WP_273848019.1">
    <property type="nucleotide sequence ID" value="NZ_JAQQWT010000045.1"/>
</dbReference>
<accession>A0ABV6NJM6</accession>
<feature type="domain" description="Helix-turn-helix type 11" evidence="1">
    <location>
        <begin position="11"/>
        <end position="54"/>
    </location>
</feature>
<sequence>MSEKLIRLVRIINLIQSSPGIKSKELADRCETTERTIYRDLEILSAARIPIMSDGYGKGNRFVGNFSLYPLDWTEEEAVAFGMMPKILDPVNHLVPPDFYTAYEKVMATHQKEKKDLEDVLQKMVSIIQMGTPSFQEEHSNFLSPVIHAILHSQTIEVVYHTQSRDVTTKRLLDPYYLIPRDHRFYLIAYCHEKKGFRTFRLSRFLEVKQTEETFTKQDFNLKEYFQHTWSIIQGTDKIHFKVIFSSNVARYIKEEELFVTPKLTEKKDGSLLFEVTLNHDREFLQWIMQYGMDAEIMEPIEYREKMKQMLADWLKKYQ</sequence>
<protein>
    <submittedName>
        <fullName evidence="4">Helix-turn-helix transcriptional regulator</fullName>
    </submittedName>
</protein>
<dbReference type="InterPro" id="IPR013196">
    <property type="entry name" value="HTH_11"/>
</dbReference>
<feature type="domain" description="WCX" evidence="3">
    <location>
        <begin position="238"/>
        <end position="314"/>
    </location>
</feature>
<dbReference type="PIRSF" id="PIRSF016838">
    <property type="entry name" value="PafC"/>
    <property type="match status" value="1"/>
</dbReference>
<dbReference type="InterPro" id="IPR028349">
    <property type="entry name" value="PafC-like"/>
</dbReference>
<dbReference type="PANTHER" id="PTHR34580">
    <property type="match status" value="1"/>
</dbReference>
<dbReference type="Pfam" id="PF08279">
    <property type="entry name" value="HTH_11"/>
    <property type="match status" value="1"/>
</dbReference>
<dbReference type="InterPro" id="IPR057727">
    <property type="entry name" value="WCX_dom"/>
</dbReference>
<gene>
    <name evidence="4" type="ORF">ACFFH4_18380</name>
</gene>
<dbReference type="SUPFAM" id="SSF46785">
    <property type="entry name" value="Winged helix' DNA-binding domain"/>
    <property type="match status" value="1"/>
</dbReference>
<dbReference type="InterPro" id="IPR026881">
    <property type="entry name" value="WYL_dom"/>
</dbReference>
<dbReference type="Pfam" id="PF25583">
    <property type="entry name" value="WCX"/>
    <property type="match status" value="1"/>
</dbReference>
<proteinExistence type="predicted"/>
<organism evidence="4 5">
    <name type="scientific">Halalkalibacter alkalisediminis</name>
    <dbReference type="NCBI Taxonomy" id="935616"/>
    <lineage>
        <taxon>Bacteria</taxon>
        <taxon>Bacillati</taxon>
        <taxon>Bacillota</taxon>
        <taxon>Bacilli</taxon>
        <taxon>Bacillales</taxon>
        <taxon>Bacillaceae</taxon>
        <taxon>Halalkalibacter</taxon>
    </lineage>
</organism>
<dbReference type="PANTHER" id="PTHR34580:SF1">
    <property type="entry name" value="PROTEIN PAFC"/>
    <property type="match status" value="1"/>
</dbReference>
<comment type="caution">
    <text evidence="4">The sequence shown here is derived from an EMBL/GenBank/DDBJ whole genome shotgun (WGS) entry which is preliminary data.</text>
</comment>
<dbReference type="EMBL" id="JBHLTR010000049">
    <property type="protein sequence ID" value="MFC0560921.1"/>
    <property type="molecule type" value="Genomic_DNA"/>
</dbReference>
<name>A0ABV6NJM6_9BACI</name>
<dbReference type="InterPro" id="IPR036390">
    <property type="entry name" value="WH_DNA-bd_sf"/>
</dbReference>
<evidence type="ECO:0000259" key="3">
    <source>
        <dbReference type="Pfam" id="PF25583"/>
    </source>
</evidence>
<evidence type="ECO:0000259" key="1">
    <source>
        <dbReference type="Pfam" id="PF08279"/>
    </source>
</evidence>
<dbReference type="InterPro" id="IPR036388">
    <property type="entry name" value="WH-like_DNA-bd_sf"/>
</dbReference>